<dbReference type="OrthoDB" id="2013972at2759"/>
<reference evidence="2 3" key="1">
    <citation type="journal article" date="2017" name="G3 (Bethesda)">
        <title>First Draft Genome Sequence of the Pathogenic Fungus Lomentospora prolificans (Formerly Scedosporium prolificans).</title>
        <authorList>
            <person name="Luo R."/>
            <person name="Zimin A."/>
            <person name="Workman R."/>
            <person name="Fan Y."/>
            <person name="Pertea G."/>
            <person name="Grossman N."/>
            <person name="Wear M.P."/>
            <person name="Jia B."/>
            <person name="Miller H."/>
            <person name="Casadevall A."/>
            <person name="Timp W."/>
            <person name="Zhang S.X."/>
            <person name="Salzberg S.L."/>
        </authorList>
    </citation>
    <scope>NUCLEOTIDE SEQUENCE [LARGE SCALE GENOMIC DNA]</scope>
    <source>
        <strain evidence="2 3">JHH-5317</strain>
    </source>
</reference>
<name>A0A2N3N6Z4_9PEZI</name>
<dbReference type="Gene3D" id="3.40.50.150">
    <property type="entry name" value="Vaccinia Virus protein VP39"/>
    <property type="match status" value="1"/>
</dbReference>
<dbReference type="PANTHER" id="PTHR43591">
    <property type="entry name" value="METHYLTRANSFERASE"/>
    <property type="match status" value="1"/>
</dbReference>
<dbReference type="CDD" id="cd02440">
    <property type="entry name" value="AdoMet_MTases"/>
    <property type="match status" value="1"/>
</dbReference>
<dbReference type="InParanoid" id="A0A2N3N6Z4"/>
<gene>
    <name evidence="2" type="ORF">jhhlp_005450</name>
</gene>
<dbReference type="Proteomes" id="UP000233524">
    <property type="component" value="Unassembled WGS sequence"/>
</dbReference>
<dbReference type="VEuPathDB" id="FungiDB:jhhlp_005450"/>
<dbReference type="EMBL" id="NLAX01000700">
    <property type="protein sequence ID" value="PKS08174.1"/>
    <property type="molecule type" value="Genomic_DNA"/>
</dbReference>
<dbReference type="GO" id="GO:0008168">
    <property type="term" value="F:methyltransferase activity"/>
    <property type="evidence" value="ECO:0007669"/>
    <property type="project" value="TreeGrafter"/>
</dbReference>
<dbReference type="Pfam" id="PF13489">
    <property type="entry name" value="Methyltransf_23"/>
    <property type="match status" value="1"/>
</dbReference>
<comment type="similarity">
    <text evidence="1">Belongs to the methyltransferase superfamily. LaeA methyltransferase family.</text>
</comment>
<dbReference type="PANTHER" id="PTHR43591:SF24">
    <property type="entry name" value="2-METHOXY-6-POLYPRENYL-1,4-BENZOQUINOL METHYLASE, MITOCHONDRIAL"/>
    <property type="match status" value="1"/>
</dbReference>
<evidence type="ECO:0000313" key="2">
    <source>
        <dbReference type="EMBL" id="PKS08174.1"/>
    </source>
</evidence>
<sequence>MSEPQEESRVMELDSEELALEDERIFDERVSAYTASLTSSIVDYPTEHGRRYHAFRSGKYIMPNDDVRDSGLQWRELVRLDLLHVVMVRTVGDKLHHAPIKEDEVHRVLDIGTGTGIWAMEFADRYPAAEVLGNDFSPLQPAWVPPNVKFEVDDVESEWTYPNPFDFIFCRYMVGSIGDWPGLVKNIYGNLNPGCWAEFQDYDMQYRTDDGSLTDDHNTTIWLNLILGAARKVGRNPSPGPELAKWAKDAGFQNVVEKVFKMPIGPWPKDPHLKETGLINAAQVIDGLEGFSMRLLCGVEGWDEEEVHVLLAKVRKELKGKAFHAYVNFHVVYGQKPSK</sequence>
<evidence type="ECO:0000256" key="1">
    <source>
        <dbReference type="ARBA" id="ARBA00038158"/>
    </source>
</evidence>
<dbReference type="AlphaFoldDB" id="A0A2N3N6Z4"/>
<proteinExistence type="inferred from homology"/>
<evidence type="ECO:0000313" key="3">
    <source>
        <dbReference type="Proteomes" id="UP000233524"/>
    </source>
</evidence>
<dbReference type="STRING" id="41688.A0A2N3N6Z4"/>
<dbReference type="InterPro" id="IPR029063">
    <property type="entry name" value="SAM-dependent_MTases_sf"/>
</dbReference>
<evidence type="ECO:0008006" key="4">
    <source>
        <dbReference type="Google" id="ProtNLM"/>
    </source>
</evidence>
<organism evidence="2 3">
    <name type="scientific">Lomentospora prolificans</name>
    <dbReference type="NCBI Taxonomy" id="41688"/>
    <lineage>
        <taxon>Eukaryota</taxon>
        <taxon>Fungi</taxon>
        <taxon>Dikarya</taxon>
        <taxon>Ascomycota</taxon>
        <taxon>Pezizomycotina</taxon>
        <taxon>Sordariomycetes</taxon>
        <taxon>Hypocreomycetidae</taxon>
        <taxon>Microascales</taxon>
        <taxon>Microascaceae</taxon>
        <taxon>Lomentospora</taxon>
    </lineage>
</organism>
<accession>A0A2N3N6Z4</accession>
<comment type="caution">
    <text evidence="2">The sequence shown here is derived from an EMBL/GenBank/DDBJ whole genome shotgun (WGS) entry which is preliminary data.</text>
</comment>
<protein>
    <recommendedName>
        <fullName evidence="4">Methyltransferase domain-containing protein</fullName>
    </recommendedName>
</protein>
<dbReference type="SUPFAM" id="SSF53335">
    <property type="entry name" value="S-adenosyl-L-methionine-dependent methyltransferases"/>
    <property type="match status" value="1"/>
</dbReference>
<keyword evidence="3" id="KW-1185">Reference proteome</keyword>